<dbReference type="GO" id="GO:0016747">
    <property type="term" value="F:acyltransferase activity, transferring groups other than amino-acyl groups"/>
    <property type="evidence" value="ECO:0007669"/>
    <property type="project" value="InterPro"/>
</dbReference>
<reference evidence="2" key="1">
    <citation type="submission" date="2020-05" db="EMBL/GenBank/DDBJ databases">
        <authorList>
            <person name="Chiriac C."/>
            <person name="Salcher M."/>
            <person name="Ghai R."/>
            <person name="Kavagutti S V."/>
        </authorList>
    </citation>
    <scope>NUCLEOTIDE SEQUENCE</scope>
</reference>
<dbReference type="InterPro" id="IPR000182">
    <property type="entry name" value="GNAT_dom"/>
</dbReference>
<dbReference type="AlphaFoldDB" id="A0A6J5YPV6"/>
<dbReference type="PROSITE" id="PS51186">
    <property type="entry name" value="GNAT"/>
    <property type="match status" value="1"/>
</dbReference>
<feature type="domain" description="N-acetyltransferase" evidence="1">
    <location>
        <begin position="95"/>
        <end position="233"/>
    </location>
</feature>
<name>A0A6J5YPV6_9ZZZZ</name>
<accession>A0A6J5YPV6</accession>
<sequence>MTSSSIKDYATALNILKGRESDLETFTTYSPSNRFIEAYIDSENLSFSVKDEDGSIFAMALGEDPVILKCDRLATSRGLSVDANEFEHRADWDFYSIDTANFASQKICELSSDAAEISAFLTMHAPNSSVWPNDPEILFWGEVRKENDLAALGALVQWRTGQVMFASIATHSDYRNQGLAQNLVQEMLSRATKMGLVHVGLGVFAENFSAKRAYEKVGFSLVNEFSSYNFVGG</sequence>
<gene>
    <name evidence="2" type="ORF">UFOPK3574_00068</name>
</gene>
<organism evidence="2">
    <name type="scientific">freshwater metagenome</name>
    <dbReference type="NCBI Taxonomy" id="449393"/>
    <lineage>
        <taxon>unclassified sequences</taxon>
        <taxon>metagenomes</taxon>
        <taxon>ecological metagenomes</taxon>
    </lineage>
</organism>
<dbReference type="CDD" id="cd04301">
    <property type="entry name" value="NAT_SF"/>
    <property type="match status" value="1"/>
</dbReference>
<dbReference type="InterPro" id="IPR016181">
    <property type="entry name" value="Acyl_CoA_acyltransferase"/>
</dbReference>
<dbReference type="Gene3D" id="3.40.630.30">
    <property type="match status" value="1"/>
</dbReference>
<protein>
    <submittedName>
        <fullName evidence="2">Unannotated protein</fullName>
    </submittedName>
</protein>
<dbReference type="SUPFAM" id="SSF55729">
    <property type="entry name" value="Acyl-CoA N-acyltransferases (Nat)"/>
    <property type="match status" value="1"/>
</dbReference>
<proteinExistence type="predicted"/>
<dbReference type="EMBL" id="CAESAF010000002">
    <property type="protein sequence ID" value="CAB4329833.1"/>
    <property type="molecule type" value="Genomic_DNA"/>
</dbReference>
<evidence type="ECO:0000259" key="1">
    <source>
        <dbReference type="PROSITE" id="PS51186"/>
    </source>
</evidence>
<dbReference type="Pfam" id="PF00583">
    <property type="entry name" value="Acetyltransf_1"/>
    <property type="match status" value="1"/>
</dbReference>
<evidence type="ECO:0000313" key="2">
    <source>
        <dbReference type="EMBL" id="CAB4329833.1"/>
    </source>
</evidence>